<dbReference type="InterPro" id="IPR012340">
    <property type="entry name" value="NA-bd_OB-fold"/>
</dbReference>
<dbReference type="OrthoDB" id="433832at2759"/>
<dbReference type="EMBL" id="LSRX01000748">
    <property type="protein sequence ID" value="OLP89722.1"/>
    <property type="molecule type" value="Genomic_DNA"/>
</dbReference>
<protein>
    <recommendedName>
        <fullName evidence="1">S1 motif domain-containing protein</fullName>
    </recommendedName>
</protein>
<dbReference type="Gene3D" id="2.40.50.140">
    <property type="entry name" value="Nucleic acid-binding proteins"/>
    <property type="match status" value="2"/>
</dbReference>
<proteinExistence type="predicted"/>
<reference evidence="2 3" key="1">
    <citation type="submission" date="2016-02" db="EMBL/GenBank/DDBJ databases">
        <title>Genome analysis of coral dinoflagellate symbionts highlights evolutionary adaptations to a symbiotic lifestyle.</title>
        <authorList>
            <person name="Aranda M."/>
            <person name="Li Y."/>
            <person name="Liew Y.J."/>
            <person name="Baumgarten S."/>
            <person name="Simakov O."/>
            <person name="Wilson M."/>
            <person name="Piel J."/>
            <person name="Ashoor H."/>
            <person name="Bougouffa S."/>
            <person name="Bajic V.B."/>
            <person name="Ryu T."/>
            <person name="Ravasi T."/>
            <person name="Bayer T."/>
            <person name="Micklem G."/>
            <person name="Kim H."/>
            <person name="Bhak J."/>
            <person name="Lajeunesse T.C."/>
            <person name="Voolstra C.R."/>
        </authorList>
    </citation>
    <scope>NUCLEOTIDE SEQUENCE [LARGE SCALE GENOMIC DNA]</scope>
    <source>
        <strain evidence="2 3">CCMP2467</strain>
    </source>
</reference>
<sequence length="288" mass="32065">MQADVPDVALPHIPPEAGNMVTDFLDTIPKAKEKVKPIDTFLETMSKQKAAQCRQEEVEQRKYAAKVKAFQGRLGKSASAPELAFTGVRTPPRPNPAVSLNVADEERWLPPKIAAEDVKVGMELQGVRGKYGLNGVFINIGAPRDAFLHTSEWRDGFPEEQPFVLNERIPVRVLHIDDEGRIFLTCRTGPLERPPMFKIPAIQDSDIEAFDALSESDSIEAEVVRIALYGVFVKVQVPGSQMVQALLHKNEMTQELKDTVSLGMKVQVRLLKKDDWKQKKVIGVACAE</sequence>
<evidence type="ECO:0000313" key="3">
    <source>
        <dbReference type="Proteomes" id="UP000186817"/>
    </source>
</evidence>
<dbReference type="SMART" id="SM00316">
    <property type="entry name" value="S1"/>
    <property type="match status" value="2"/>
</dbReference>
<dbReference type="Proteomes" id="UP000186817">
    <property type="component" value="Unassembled WGS sequence"/>
</dbReference>
<evidence type="ECO:0000313" key="2">
    <source>
        <dbReference type="EMBL" id="OLP89722.1"/>
    </source>
</evidence>
<dbReference type="GO" id="GO:0006412">
    <property type="term" value="P:translation"/>
    <property type="evidence" value="ECO:0007669"/>
    <property type="project" value="TreeGrafter"/>
</dbReference>
<comment type="caution">
    <text evidence="2">The sequence shown here is derived from an EMBL/GenBank/DDBJ whole genome shotgun (WGS) entry which is preliminary data.</text>
</comment>
<feature type="domain" description="S1 motif" evidence="1">
    <location>
        <begin position="121"/>
        <end position="187"/>
    </location>
</feature>
<keyword evidence="3" id="KW-1185">Reference proteome</keyword>
<dbReference type="SUPFAM" id="SSF50249">
    <property type="entry name" value="Nucleic acid-binding proteins"/>
    <property type="match status" value="2"/>
</dbReference>
<dbReference type="AlphaFoldDB" id="A0A1Q9D3G6"/>
<feature type="domain" description="S1 motif" evidence="1">
    <location>
        <begin position="216"/>
        <end position="285"/>
    </location>
</feature>
<dbReference type="PANTHER" id="PTHR10724">
    <property type="entry name" value="30S RIBOSOMAL PROTEIN S1"/>
    <property type="match status" value="1"/>
</dbReference>
<dbReference type="InterPro" id="IPR050437">
    <property type="entry name" value="Ribos_protein_bS1-like"/>
</dbReference>
<name>A0A1Q9D3G6_SYMMI</name>
<evidence type="ECO:0000259" key="1">
    <source>
        <dbReference type="PROSITE" id="PS50126"/>
    </source>
</evidence>
<gene>
    <name evidence="2" type="ORF">AK812_SmicGene28792</name>
</gene>
<organism evidence="2 3">
    <name type="scientific">Symbiodinium microadriaticum</name>
    <name type="common">Dinoflagellate</name>
    <name type="synonym">Zooxanthella microadriatica</name>
    <dbReference type="NCBI Taxonomy" id="2951"/>
    <lineage>
        <taxon>Eukaryota</taxon>
        <taxon>Sar</taxon>
        <taxon>Alveolata</taxon>
        <taxon>Dinophyceae</taxon>
        <taxon>Suessiales</taxon>
        <taxon>Symbiodiniaceae</taxon>
        <taxon>Symbiodinium</taxon>
    </lineage>
</organism>
<dbReference type="PROSITE" id="PS50126">
    <property type="entry name" value="S1"/>
    <property type="match status" value="2"/>
</dbReference>
<dbReference type="GO" id="GO:0003729">
    <property type="term" value="F:mRNA binding"/>
    <property type="evidence" value="ECO:0007669"/>
    <property type="project" value="TreeGrafter"/>
</dbReference>
<dbReference type="PANTHER" id="PTHR10724:SF10">
    <property type="entry name" value="S1 RNA-BINDING DOMAIN-CONTAINING PROTEIN 1"/>
    <property type="match status" value="1"/>
</dbReference>
<dbReference type="GO" id="GO:0003735">
    <property type="term" value="F:structural constituent of ribosome"/>
    <property type="evidence" value="ECO:0007669"/>
    <property type="project" value="TreeGrafter"/>
</dbReference>
<accession>A0A1Q9D3G6</accession>
<dbReference type="InterPro" id="IPR003029">
    <property type="entry name" value="S1_domain"/>
</dbReference>